<evidence type="ECO:0000256" key="2">
    <source>
        <dbReference type="ARBA" id="ARBA00022676"/>
    </source>
</evidence>
<gene>
    <name evidence="6" type="ORF">AQUCO_05800020v1</name>
</gene>
<dbReference type="PANTHER" id="PTHR11926">
    <property type="entry name" value="GLUCOSYL/GLUCURONOSYL TRANSFERASES"/>
    <property type="match status" value="1"/>
</dbReference>
<evidence type="ECO:0000256" key="1">
    <source>
        <dbReference type="ARBA" id="ARBA00009995"/>
    </source>
</evidence>
<comment type="similarity">
    <text evidence="1 4">Belongs to the UDP-glycosyltransferase family.</text>
</comment>
<name>A0A2G5CEB7_AQUCA</name>
<dbReference type="SUPFAM" id="SSF53756">
    <property type="entry name" value="UDP-Glycosyltransferase/glycogen phosphorylase"/>
    <property type="match status" value="1"/>
</dbReference>
<dbReference type="Gene3D" id="3.40.50.2000">
    <property type="entry name" value="Glycogen Phosphorylase B"/>
    <property type="match status" value="2"/>
</dbReference>
<dbReference type="EC" id="2.4.1.-" evidence="5"/>
<proteinExistence type="inferred from homology"/>
<keyword evidence="7" id="KW-1185">Reference proteome</keyword>
<dbReference type="FunFam" id="3.40.50.2000:FF:000019">
    <property type="entry name" value="Glycosyltransferase"/>
    <property type="match status" value="1"/>
</dbReference>
<evidence type="ECO:0000313" key="7">
    <source>
        <dbReference type="Proteomes" id="UP000230069"/>
    </source>
</evidence>
<dbReference type="CDD" id="cd03784">
    <property type="entry name" value="GT1_Gtf-like"/>
    <property type="match status" value="1"/>
</dbReference>
<dbReference type="InParanoid" id="A0A2G5CEB7"/>
<dbReference type="PROSITE" id="PS00375">
    <property type="entry name" value="UDPGT"/>
    <property type="match status" value="1"/>
</dbReference>
<dbReference type="FunFam" id="3.40.50.2000:FF:000057">
    <property type="entry name" value="Glycosyltransferase"/>
    <property type="match status" value="1"/>
</dbReference>
<protein>
    <recommendedName>
        <fullName evidence="5">Glycosyltransferase</fullName>
        <ecNumber evidence="5">2.4.1.-</ecNumber>
    </recommendedName>
</protein>
<dbReference type="PANTHER" id="PTHR11926:SF1553">
    <property type="entry name" value="GLYCOSYLTRANSFERASE"/>
    <property type="match status" value="1"/>
</dbReference>
<dbReference type="OrthoDB" id="5835829at2759"/>
<dbReference type="Proteomes" id="UP000230069">
    <property type="component" value="Unassembled WGS sequence"/>
</dbReference>
<organism evidence="6 7">
    <name type="scientific">Aquilegia coerulea</name>
    <name type="common">Rocky mountain columbine</name>
    <dbReference type="NCBI Taxonomy" id="218851"/>
    <lineage>
        <taxon>Eukaryota</taxon>
        <taxon>Viridiplantae</taxon>
        <taxon>Streptophyta</taxon>
        <taxon>Embryophyta</taxon>
        <taxon>Tracheophyta</taxon>
        <taxon>Spermatophyta</taxon>
        <taxon>Magnoliopsida</taxon>
        <taxon>Ranunculales</taxon>
        <taxon>Ranunculaceae</taxon>
        <taxon>Thalictroideae</taxon>
        <taxon>Aquilegia</taxon>
    </lineage>
</organism>
<evidence type="ECO:0000313" key="6">
    <source>
        <dbReference type="EMBL" id="PIA29593.1"/>
    </source>
</evidence>
<keyword evidence="2 4" id="KW-0328">Glycosyltransferase</keyword>
<keyword evidence="3 4" id="KW-0808">Transferase</keyword>
<reference evidence="6 7" key="1">
    <citation type="submission" date="2017-09" db="EMBL/GenBank/DDBJ databases">
        <title>WGS assembly of Aquilegia coerulea Goldsmith.</title>
        <authorList>
            <person name="Hodges S."/>
            <person name="Kramer E."/>
            <person name="Nordborg M."/>
            <person name="Tomkins J."/>
            <person name="Borevitz J."/>
            <person name="Derieg N."/>
            <person name="Yan J."/>
            <person name="Mihaltcheva S."/>
            <person name="Hayes R.D."/>
            <person name="Rokhsar D."/>
        </authorList>
    </citation>
    <scope>NUCLEOTIDE SEQUENCE [LARGE SCALE GENOMIC DNA]</scope>
    <source>
        <strain evidence="7">cv. Goldsmith</strain>
    </source>
</reference>
<sequence length="485" mass="53801">MGGTGDNNGTVTTGGHVLLLAYPAQGHINPILQFAKRLASKGLKTTLATTVYLSNNMHLSSKDCKVGIETFSDGFDQTGPAGAETGVVYLRVFKQLGSQTLANIIRKYDNTNNPITCLVCDSIIPWGLDVGRELGLVTASFFTQTCSVSSIFYHIKQGNLSVPVEESTAAVCHLPGLPQLALQDFPSCVVVLEPTPPTSLNILLGQFSNIEKADWLLFNTFDQLESQVLQWMGDLWRVRTIGPTTPSMYLDKRVEGDTENSLNMFKPSDVSYYIKWLNTKETGSVLYISFGSIAELGKEQMEEVIWGIKQSDKDFIWVVREKEQSKLPTNLFSVDDDDEMMMMMMVNKKKQGLLVPWCSQLEVLGHEAIGCFLTHCGWNSTMEALSLGVPMVAMPQIWDQFTNAKFVEDVWGVGIRAKINDGDNKGGIVTREELEWCIREVMDEDKKGMRKFKKNASLWRELAKDAVGVGGSSDLNIEEFVASIS</sequence>
<dbReference type="GO" id="GO:0080043">
    <property type="term" value="F:quercetin 3-O-glucosyltransferase activity"/>
    <property type="evidence" value="ECO:0007669"/>
    <property type="project" value="TreeGrafter"/>
</dbReference>
<dbReference type="InterPro" id="IPR035595">
    <property type="entry name" value="UDP_glycos_trans_CS"/>
</dbReference>
<evidence type="ECO:0000256" key="5">
    <source>
        <dbReference type="RuleBase" id="RU362057"/>
    </source>
</evidence>
<dbReference type="GO" id="GO:0080044">
    <property type="term" value="F:quercetin 7-O-glucosyltransferase activity"/>
    <property type="evidence" value="ECO:0007669"/>
    <property type="project" value="TreeGrafter"/>
</dbReference>
<evidence type="ECO:0000256" key="3">
    <source>
        <dbReference type="ARBA" id="ARBA00022679"/>
    </source>
</evidence>
<accession>A0A2G5CEB7</accession>
<dbReference type="Pfam" id="PF00201">
    <property type="entry name" value="UDPGT"/>
    <property type="match status" value="1"/>
</dbReference>
<evidence type="ECO:0000256" key="4">
    <source>
        <dbReference type="RuleBase" id="RU003718"/>
    </source>
</evidence>
<dbReference type="EMBL" id="KZ305075">
    <property type="protein sequence ID" value="PIA29593.1"/>
    <property type="molecule type" value="Genomic_DNA"/>
</dbReference>
<dbReference type="AlphaFoldDB" id="A0A2G5CEB7"/>
<dbReference type="InterPro" id="IPR002213">
    <property type="entry name" value="UDP_glucos_trans"/>
</dbReference>